<feature type="region of interest" description="Disordered" evidence="1">
    <location>
        <begin position="364"/>
        <end position="504"/>
    </location>
</feature>
<feature type="compositionally biased region" description="Basic residues" evidence="1">
    <location>
        <begin position="771"/>
        <end position="780"/>
    </location>
</feature>
<dbReference type="GO" id="GO:0007095">
    <property type="term" value="P:mitotic G2 DNA damage checkpoint signaling"/>
    <property type="evidence" value="ECO:0007669"/>
    <property type="project" value="InterPro"/>
</dbReference>
<organism evidence="2">
    <name type="scientific">Coprinopsis cinerea</name>
    <name type="common">Inky cap fungus</name>
    <name type="synonym">Hormographiella aspergillata</name>
    <dbReference type="NCBI Taxonomy" id="5346"/>
    <lineage>
        <taxon>Eukaryota</taxon>
        <taxon>Fungi</taxon>
        <taxon>Dikarya</taxon>
        <taxon>Basidiomycota</taxon>
        <taxon>Agaricomycotina</taxon>
        <taxon>Agaricomycetes</taxon>
        <taxon>Agaricomycetidae</taxon>
        <taxon>Agaricales</taxon>
        <taxon>Agaricineae</taxon>
        <taxon>Psathyrellaceae</taxon>
        <taxon>Coprinopsis</taxon>
    </lineage>
</organism>
<feature type="compositionally biased region" description="Acidic residues" evidence="1">
    <location>
        <begin position="894"/>
        <end position="906"/>
    </location>
</feature>
<feature type="compositionally biased region" description="Polar residues" evidence="1">
    <location>
        <begin position="613"/>
        <end position="626"/>
    </location>
</feature>
<feature type="compositionally biased region" description="Basic and acidic residues" evidence="1">
    <location>
        <begin position="405"/>
        <end position="422"/>
    </location>
</feature>
<dbReference type="AlphaFoldDB" id="I6UKJ9"/>
<dbReference type="GO" id="GO:0030870">
    <property type="term" value="C:Mre11 complex"/>
    <property type="evidence" value="ECO:0007669"/>
    <property type="project" value="InterPro"/>
</dbReference>
<sequence>MWLLLGPFDGEQMTSALRLLKPDSKYLVGRKDAQILVRNKKISSEHGEFVVDSFSVEQAGTPGCRPTLTYNNFKKEWLTIRSSGREPQRNSQGQPIEVHSGDTLQIVNGITVQVLWNPICCYSGAAKAQLPVPPESCASLGVNYTFDPAKDVTHHLISSYAATPTIATSLVGSAQFVTPAWLQEVVRLGTLPLDCDPSSGVPLEVSFALPPVSKYRPSFSPTLPAAQKDYSVWEPNEARLKMFHKFRFLCVGEKPREVPLDVRNLISKGEGSIEVFEVHSGVTKFQKALKRGSVKEGKTLVVLGDEAILTAAVGKDVLNELVLEAGQMGLQFHPPDTLVQAAIEIDTSLLKSDPSAITQSEAFHVVEKTPERNTGSPPAPKSPRDSSPEHSPPIVPRRRVTTRVEPTKTAREPPTDSSDREGTPPIKVPMRRATARRATATEDRSSATPPRELTPPPAVIDDDTPMDFRRLPKRRAGTASVEATPAKRARSVGPSHIDDSLKEPPLKKFRALFDSTAPGEMESGAIQEESESQMFQETNFDDGFHSKMSTTQTETQTQSGRTQRRGGRAQTITSLSALREEEEEESMVLGTQQRKKRTLEDVNEDVEMEDATGPTSKRQATETNRVVSGGVGVGTNLPARASSRPPVSKTKPPSTATVSIKSPSKNKGAAVGKPDKDEAFLKALASTKRGKKREDEFDREFNRLKISKPDLDAQNGREPEEDWKVLADFGDDSGIRGNFMTICELEVFKEKNGRNAKSAGEMRPEWEGKPNFKKFKRKNVPRSGAKVELFVDNQKDGLGPSYWKDGDSSQPMTQSKPKPRARSKALAALDEEVSAPEEEVMEVEDSPPPVRKGRTRSGSKPPSTSRSKPPSRAGSATPAPTRSSRRGKAVASIPEDEEPLFLDDDSQSQSQSQFQSQSQTMGRRSGRGGRGSNRSETLDEEEEDDFETLDSAFDRKGTRGKPSSSKPPSKTTTTTRTRARKAPVVLLDDSDDDAVFKGF</sequence>
<dbReference type="GO" id="GO:0003684">
    <property type="term" value="F:damaged DNA binding"/>
    <property type="evidence" value="ECO:0007669"/>
    <property type="project" value="TreeGrafter"/>
</dbReference>
<dbReference type="VEuPathDB" id="FungiDB:CC1G_15802"/>
<feature type="region of interest" description="Disordered" evidence="1">
    <location>
        <begin position="753"/>
        <end position="999"/>
    </location>
</feature>
<feature type="region of interest" description="Disordered" evidence="1">
    <location>
        <begin position="541"/>
        <end position="674"/>
    </location>
</feature>
<feature type="compositionally biased region" description="Acidic residues" evidence="1">
    <location>
        <begin position="829"/>
        <end position="845"/>
    </location>
</feature>
<accession>I6UKJ9</accession>
<reference evidence="2" key="2">
    <citation type="journal article" date="2013" name="G3 (Bethesda)">
        <title>A Mutation in the FHA Domain of Coprinus cinereus Nbs1 Leads to Spo11-Independent Meiotic Recombination and Chromosome Segregation.</title>
        <authorList>
            <person name="Crown K.N."/>
            <person name="Savytskyy O.P."/>
            <person name="Malik S.B."/>
            <person name="Logsdon J."/>
            <person name="Williams R.S."/>
            <person name="Tainer J.A."/>
            <person name="Zolan M.E."/>
        </authorList>
    </citation>
    <scope>NUCLEOTIDE SEQUENCE</scope>
    <source>
        <strain evidence="2">J6</strain>
    </source>
</reference>
<feature type="compositionally biased region" description="Acidic residues" evidence="1">
    <location>
        <begin position="601"/>
        <end position="610"/>
    </location>
</feature>
<feature type="compositionally biased region" description="Low complexity" evidence="1">
    <location>
        <begin position="550"/>
        <end position="561"/>
    </location>
</feature>
<dbReference type="InterPro" id="IPR040227">
    <property type="entry name" value="Nibrin-rel"/>
</dbReference>
<feature type="compositionally biased region" description="Low complexity" evidence="1">
    <location>
        <begin position="858"/>
        <end position="872"/>
    </location>
</feature>
<protein>
    <submittedName>
        <fullName evidence="2">Nbs1</fullName>
    </submittedName>
</protein>
<evidence type="ECO:0000313" key="2">
    <source>
        <dbReference type="EMBL" id="AFN01892.1"/>
    </source>
</evidence>
<proteinExistence type="predicted"/>
<feature type="compositionally biased region" description="Acidic residues" evidence="1">
    <location>
        <begin position="938"/>
        <end position="948"/>
    </location>
</feature>
<dbReference type="GO" id="GO:0000724">
    <property type="term" value="P:double-strand break repair via homologous recombination"/>
    <property type="evidence" value="ECO:0007669"/>
    <property type="project" value="TreeGrafter"/>
</dbReference>
<dbReference type="VEuPathDB" id="FungiDB:CC2G_004792"/>
<feature type="compositionally biased region" description="Basic and acidic residues" evidence="1">
    <location>
        <begin position="760"/>
        <end position="770"/>
    </location>
</feature>
<feature type="compositionally biased region" description="Low complexity" evidence="1">
    <location>
        <begin position="960"/>
        <end position="976"/>
    </location>
</feature>
<name>I6UKJ9_COPCI</name>
<feature type="compositionally biased region" description="Low complexity" evidence="1">
    <location>
        <begin position="907"/>
        <end position="923"/>
    </location>
</feature>
<dbReference type="VEuPathDB" id="FungiDB:CC1G_15803"/>
<dbReference type="PANTHER" id="PTHR12162">
    <property type="entry name" value="NIBRIN-RELATED"/>
    <property type="match status" value="1"/>
</dbReference>
<feature type="compositionally biased region" description="Polar residues" evidence="1">
    <location>
        <begin position="651"/>
        <end position="665"/>
    </location>
</feature>
<dbReference type="PANTHER" id="PTHR12162:SF0">
    <property type="entry name" value="NIBRIN"/>
    <property type="match status" value="1"/>
</dbReference>
<evidence type="ECO:0000256" key="1">
    <source>
        <dbReference type="SAM" id="MobiDB-lite"/>
    </source>
</evidence>
<gene>
    <name evidence="2" type="primary">nbs1</name>
</gene>
<reference evidence="2" key="1">
    <citation type="submission" date="2012-04" db="EMBL/GenBank/DDBJ databases">
        <authorList>
            <person name="Crown N."/>
            <person name="Zolan M."/>
        </authorList>
    </citation>
    <scope>NUCLEOTIDE SEQUENCE</scope>
    <source>
        <strain evidence="2">J6</strain>
    </source>
</reference>
<dbReference type="EMBL" id="JQ917485">
    <property type="protein sequence ID" value="AFN01892.1"/>
    <property type="molecule type" value="Genomic_DNA"/>
</dbReference>